<evidence type="ECO:0000256" key="1">
    <source>
        <dbReference type="ARBA" id="ARBA00022898"/>
    </source>
</evidence>
<evidence type="ECO:0000259" key="5">
    <source>
        <dbReference type="Pfam" id="PF01168"/>
    </source>
</evidence>
<comment type="caution">
    <text evidence="6">The sequence shown here is derived from an EMBL/GenBank/DDBJ whole genome shotgun (WGS) entry which is preliminary data.</text>
</comment>
<name>A0A934R421_9BACT</name>
<evidence type="ECO:0000256" key="3">
    <source>
        <dbReference type="PIRSR" id="PIRSR004848-1"/>
    </source>
</evidence>
<dbReference type="AlphaFoldDB" id="A0A934R421"/>
<dbReference type="PANTHER" id="PTHR10146:SF14">
    <property type="entry name" value="PYRIDOXAL PHOSPHATE HOMEOSTASIS PROTEIN"/>
    <property type="match status" value="1"/>
</dbReference>
<keyword evidence="7" id="KW-1185">Reference proteome</keyword>
<dbReference type="Proteomes" id="UP000600139">
    <property type="component" value="Unassembled WGS sequence"/>
</dbReference>
<dbReference type="SUPFAM" id="SSF51419">
    <property type="entry name" value="PLP-binding barrel"/>
    <property type="match status" value="1"/>
</dbReference>
<sequence>MSEVCENLNEVLGHVSAACLRAGRNRDSVQLIAVSKTFPADAVRDAVEAGQDVFGESKLQEAEPKIAALPGSLHWHFIGRVQRNKVRKLLQNFEVIHAIDSLRLAAYADEIAGELGLFPQVFLQVNVAGEQTKGGFEPDMLRAEMDSLLKLKRLEIIGLMCIPPAGPDAGSARPWFVALRELRDSLEAEFSVELPALSMGMSGDYEVAIEEGATHVRVGSAIFGKRAYRVDGELG</sequence>
<accession>A0A934R421</accession>
<dbReference type="GO" id="GO:0030170">
    <property type="term" value="F:pyridoxal phosphate binding"/>
    <property type="evidence" value="ECO:0007669"/>
    <property type="project" value="UniProtKB-UniRule"/>
</dbReference>
<dbReference type="InterPro" id="IPR001608">
    <property type="entry name" value="Ala_racemase_N"/>
</dbReference>
<evidence type="ECO:0000313" key="6">
    <source>
        <dbReference type="EMBL" id="MBK1816731.1"/>
    </source>
</evidence>
<dbReference type="InterPro" id="IPR029066">
    <property type="entry name" value="PLP-binding_barrel"/>
</dbReference>
<dbReference type="Gene3D" id="3.20.20.10">
    <property type="entry name" value="Alanine racemase"/>
    <property type="match status" value="1"/>
</dbReference>
<dbReference type="NCBIfam" id="TIGR00044">
    <property type="entry name" value="YggS family pyridoxal phosphate-dependent enzyme"/>
    <property type="match status" value="1"/>
</dbReference>
<protein>
    <recommendedName>
        <fullName evidence="2">Pyridoxal phosphate homeostasis protein</fullName>
        <shortName evidence="2">PLP homeostasis protein</shortName>
    </recommendedName>
</protein>
<dbReference type="HAMAP" id="MF_02087">
    <property type="entry name" value="PLP_homeostasis"/>
    <property type="match status" value="1"/>
</dbReference>
<evidence type="ECO:0000313" key="7">
    <source>
        <dbReference type="Proteomes" id="UP000600139"/>
    </source>
</evidence>
<gene>
    <name evidence="6" type="ORF">JIN84_13985</name>
</gene>
<dbReference type="PIRSF" id="PIRSF004848">
    <property type="entry name" value="YBL036c_PLPDEIII"/>
    <property type="match status" value="1"/>
</dbReference>
<dbReference type="FunFam" id="3.20.20.10:FF:000018">
    <property type="entry name" value="Pyridoxal phosphate homeostasis protein"/>
    <property type="match status" value="1"/>
</dbReference>
<dbReference type="RefSeq" id="WP_200351658.1">
    <property type="nucleotide sequence ID" value="NZ_BAABHZ010000006.1"/>
</dbReference>
<dbReference type="EMBL" id="JAENIK010000011">
    <property type="protein sequence ID" value="MBK1816731.1"/>
    <property type="molecule type" value="Genomic_DNA"/>
</dbReference>
<dbReference type="PROSITE" id="PS01211">
    <property type="entry name" value="UPF0001"/>
    <property type="match status" value="1"/>
</dbReference>
<comment type="similarity">
    <text evidence="2 4">Belongs to the pyridoxal phosphate-binding protein YggS/PROSC family.</text>
</comment>
<evidence type="ECO:0000256" key="4">
    <source>
        <dbReference type="RuleBase" id="RU004514"/>
    </source>
</evidence>
<keyword evidence="1 2" id="KW-0663">Pyridoxal phosphate</keyword>
<dbReference type="InterPro" id="IPR011078">
    <property type="entry name" value="PyrdxlP_homeostasis"/>
</dbReference>
<organism evidence="6 7">
    <name type="scientific">Luteolibacter yonseiensis</name>
    <dbReference type="NCBI Taxonomy" id="1144680"/>
    <lineage>
        <taxon>Bacteria</taxon>
        <taxon>Pseudomonadati</taxon>
        <taxon>Verrucomicrobiota</taxon>
        <taxon>Verrucomicrobiia</taxon>
        <taxon>Verrucomicrobiales</taxon>
        <taxon>Verrucomicrobiaceae</taxon>
        <taxon>Luteolibacter</taxon>
    </lineage>
</organism>
<reference evidence="6" key="1">
    <citation type="submission" date="2021-01" db="EMBL/GenBank/DDBJ databases">
        <title>Modified the classification status of verrucomicrobia.</title>
        <authorList>
            <person name="Feng X."/>
        </authorList>
    </citation>
    <scope>NUCLEOTIDE SEQUENCE</scope>
    <source>
        <strain evidence="6">JCM 18052</strain>
    </source>
</reference>
<comment type="cofactor">
    <cofactor evidence="3">
        <name>pyridoxal 5'-phosphate</name>
        <dbReference type="ChEBI" id="CHEBI:597326"/>
    </cofactor>
</comment>
<feature type="modified residue" description="N6-(pyridoxal phosphate)lysine" evidence="2 3">
    <location>
        <position position="36"/>
    </location>
</feature>
<evidence type="ECO:0000256" key="2">
    <source>
        <dbReference type="HAMAP-Rule" id="MF_02087"/>
    </source>
</evidence>
<dbReference type="Pfam" id="PF01168">
    <property type="entry name" value="Ala_racemase_N"/>
    <property type="match status" value="1"/>
</dbReference>
<proteinExistence type="inferred from homology"/>
<dbReference type="PANTHER" id="PTHR10146">
    <property type="entry name" value="PROLINE SYNTHETASE CO-TRANSCRIBED BACTERIAL HOMOLOG PROTEIN"/>
    <property type="match status" value="1"/>
</dbReference>
<comment type="function">
    <text evidence="2">Pyridoxal 5'-phosphate (PLP)-binding protein, which is involved in PLP homeostasis.</text>
</comment>
<feature type="domain" description="Alanine racemase N-terminal" evidence="5">
    <location>
        <begin position="28"/>
        <end position="225"/>
    </location>
</feature>
<dbReference type="CDD" id="cd00635">
    <property type="entry name" value="PLPDE_III_YBL036c_like"/>
    <property type="match status" value="1"/>
</dbReference>